<dbReference type="Proteomes" id="UP000183376">
    <property type="component" value="Chromosome I"/>
</dbReference>
<protein>
    <submittedName>
        <fullName evidence="2">Protein N-acetyltransferase, RimJ/RimL family</fullName>
    </submittedName>
</protein>
<evidence type="ECO:0000259" key="1">
    <source>
        <dbReference type="PROSITE" id="PS51186"/>
    </source>
</evidence>
<dbReference type="GO" id="GO:0016747">
    <property type="term" value="F:acyltransferase activity, transferring groups other than amino-acyl groups"/>
    <property type="evidence" value="ECO:0007669"/>
    <property type="project" value="InterPro"/>
</dbReference>
<dbReference type="PANTHER" id="PTHR43610">
    <property type="entry name" value="BLL6696 PROTEIN"/>
    <property type="match status" value="1"/>
</dbReference>
<dbReference type="Pfam" id="PF13302">
    <property type="entry name" value="Acetyltransf_3"/>
    <property type="match status" value="1"/>
</dbReference>
<feature type="domain" description="N-acetyltransferase" evidence="1">
    <location>
        <begin position="33"/>
        <end position="196"/>
    </location>
</feature>
<dbReference type="SUPFAM" id="SSF55729">
    <property type="entry name" value="Acyl-CoA N-acyltransferases (Nat)"/>
    <property type="match status" value="1"/>
</dbReference>
<organism evidence="2 3">
    <name type="scientific">Allokutzneria albata</name>
    <name type="common">Kibdelosporangium albatum</name>
    <dbReference type="NCBI Taxonomy" id="211114"/>
    <lineage>
        <taxon>Bacteria</taxon>
        <taxon>Bacillati</taxon>
        <taxon>Actinomycetota</taxon>
        <taxon>Actinomycetes</taxon>
        <taxon>Pseudonocardiales</taxon>
        <taxon>Pseudonocardiaceae</taxon>
        <taxon>Allokutzneria</taxon>
    </lineage>
</organism>
<name>A0A1H0AI53_ALLAB</name>
<dbReference type="InterPro" id="IPR000182">
    <property type="entry name" value="GNAT_dom"/>
</dbReference>
<dbReference type="PROSITE" id="PS51186">
    <property type="entry name" value="GNAT"/>
    <property type="match status" value="1"/>
</dbReference>
<dbReference type="EMBL" id="LT629701">
    <property type="protein sequence ID" value="SDN33242.1"/>
    <property type="molecule type" value="Genomic_DNA"/>
</dbReference>
<dbReference type="STRING" id="211114.SAMN04489726_6095"/>
<dbReference type="PANTHER" id="PTHR43610:SF1">
    <property type="entry name" value="N-ACETYLTRANSFERASE DOMAIN-CONTAINING PROTEIN"/>
    <property type="match status" value="1"/>
</dbReference>
<accession>A0A1H0AI53</accession>
<gene>
    <name evidence="2" type="ORF">SAMN04489726_6095</name>
</gene>
<dbReference type="InterPro" id="IPR016181">
    <property type="entry name" value="Acyl_CoA_acyltransferase"/>
</dbReference>
<dbReference type="AlphaFoldDB" id="A0A1H0AI53"/>
<evidence type="ECO:0000313" key="2">
    <source>
        <dbReference type="EMBL" id="SDN33242.1"/>
    </source>
</evidence>
<dbReference type="Gene3D" id="3.40.630.30">
    <property type="match status" value="1"/>
</dbReference>
<evidence type="ECO:0000313" key="3">
    <source>
        <dbReference type="Proteomes" id="UP000183376"/>
    </source>
</evidence>
<dbReference type="eggNOG" id="COG1670">
    <property type="taxonomic scope" value="Bacteria"/>
</dbReference>
<reference evidence="2 3" key="1">
    <citation type="submission" date="2016-10" db="EMBL/GenBank/DDBJ databases">
        <authorList>
            <person name="de Groot N.N."/>
        </authorList>
    </citation>
    <scope>NUCLEOTIDE SEQUENCE [LARGE SCALE GENOMIC DNA]</scope>
    <source>
        <strain evidence="2 3">DSM 44149</strain>
    </source>
</reference>
<sequence length="215" mass="25056">MWTFPLRRLDTYLRVVTVDSRWWEQPVLIGRHVRLEPLTQEHAEGLHAAGKDPEIWRWLSWRQPVELADTRRIIAAGDADRERGFRLPWAQIDQRSGEVAGTTSYYEITPEHRGIAIGYTWIGAPWQRTALNTEAKLLLLARAFETLGANRVTWHTDIDNLRSQRAIARLGAQREGVHRHHRIRPDGTLRDTVTFSMIAEEWQEARQRLSSRLLD</sequence>
<proteinExistence type="predicted"/>
<keyword evidence="3" id="KW-1185">Reference proteome</keyword>
<keyword evidence="2" id="KW-0808">Transferase</keyword>
<dbReference type="OrthoDB" id="9795199at2"/>